<name>A0A9X9LBZ8_GULGU</name>
<dbReference type="Proteomes" id="UP000269945">
    <property type="component" value="Unassembled WGS sequence"/>
</dbReference>
<sequence length="62" mass="6713">MQWMLMNLGGLMLAQGNGLGIPTAFLRSPRRTLGTSQTTSFKRARLSLGCRWAATAGHPRPA</sequence>
<organism evidence="2 3">
    <name type="scientific">Gulo gulo</name>
    <name type="common">Wolverine</name>
    <name type="synonym">Gluton</name>
    <dbReference type="NCBI Taxonomy" id="48420"/>
    <lineage>
        <taxon>Eukaryota</taxon>
        <taxon>Metazoa</taxon>
        <taxon>Chordata</taxon>
        <taxon>Craniata</taxon>
        <taxon>Vertebrata</taxon>
        <taxon>Euteleostomi</taxon>
        <taxon>Mammalia</taxon>
        <taxon>Eutheria</taxon>
        <taxon>Laurasiatheria</taxon>
        <taxon>Carnivora</taxon>
        <taxon>Caniformia</taxon>
        <taxon>Musteloidea</taxon>
        <taxon>Mustelidae</taxon>
        <taxon>Guloninae</taxon>
        <taxon>Gulo</taxon>
    </lineage>
</organism>
<dbReference type="EMBL" id="CYRY02000143">
    <property type="protein sequence ID" value="VCW48750.1"/>
    <property type="molecule type" value="Genomic_DNA"/>
</dbReference>
<evidence type="ECO:0000313" key="3">
    <source>
        <dbReference type="Proteomes" id="UP000269945"/>
    </source>
</evidence>
<comment type="caution">
    <text evidence="2">The sequence shown here is derived from an EMBL/GenBank/DDBJ whole genome shotgun (WGS) entry which is preliminary data.</text>
</comment>
<accession>A0A9X9LBZ8</accession>
<reference evidence="2 3" key="1">
    <citation type="submission" date="2018-10" db="EMBL/GenBank/DDBJ databases">
        <authorList>
            <person name="Ekblom R."/>
            <person name="Jareborg N."/>
        </authorList>
    </citation>
    <scope>NUCLEOTIDE SEQUENCE [LARGE SCALE GENOMIC DNA]</scope>
    <source>
        <tissue evidence="2">Muscle</tissue>
    </source>
</reference>
<feature type="chain" id="PRO_5040761085" evidence="1">
    <location>
        <begin position="19"/>
        <end position="62"/>
    </location>
</feature>
<keyword evidence="1" id="KW-0732">Signal</keyword>
<gene>
    <name evidence="2" type="ORF">BN2614_LOCUS1</name>
</gene>
<proteinExistence type="predicted"/>
<evidence type="ECO:0000313" key="2">
    <source>
        <dbReference type="EMBL" id="VCW48750.1"/>
    </source>
</evidence>
<keyword evidence="3" id="KW-1185">Reference proteome</keyword>
<protein>
    <submittedName>
        <fullName evidence="2">Uncharacterized protein</fullName>
    </submittedName>
</protein>
<evidence type="ECO:0000256" key="1">
    <source>
        <dbReference type="SAM" id="SignalP"/>
    </source>
</evidence>
<feature type="signal peptide" evidence="1">
    <location>
        <begin position="1"/>
        <end position="18"/>
    </location>
</feature>
<dbReference type="AlphaFoldDB" id="A0A9X9LBZ8"/>